<evidence type="ECO:0000313" key="2">
    <source>
        <dbReference type="Proteomes" id="UP001362999"/>
    </source>
</evidence>
<dbReference type="AlphaFoldDB" id="A0AAW0A303"/>
<sequence>MSLWIQNVFTSLSRFSRRRRSDGHWTGISNPQYHSLHPVGPWHILIPHLPACQSFPLFHRTSSAVFLAGSLLATNCLVSRDTSVHLLFKPSTPTALGRRLARNTLHSISACCCVDRSECRGRKSSGMRYPSGGHGRVNAPPLGTLPQCALRVKFLMLLVCSPLYLCQYSTLHGRGRPIPKLKISLGSTFLPLTCTSACSTRTTCLVLISSANAADFSLPLSMA</sequence>
<proteinExistence type="predicted"/>
<dbReference type="Proteomes" id="UP001362999">
    <property type="component" value="Unassembled WGS sequence"/>
</dbReference>
<dbReference type="EMBL" id="JAWWNJ010000088">
    <property type="protein sequence ID" value="KAK7000549.1"/>
    <property type="molecule type" value="Genomic_DNA"/>
</dbReference>
<organism evidence="1 2">
    <name type="scientific">Favolaschia claudopus</name>
    <dbReference type="NCBI Taxonomy" id="2862362"/>
    <lineage>
        <taxon>Eukaryota</taxon>
        <taxon>Fungi</taxon>
        <taxon>Dikarya</taxon>
        <taxon>Basidiomycota</taxon>
        <taxon>Agaricomycotina</taxon>
        <taxon>Agaricomycetes</taxon>
        <taxon>Agaricomycetidae</taxon>
        <taxon>Agaricales</taxon>
        <taxon>Marasmiineae</taxon>
        <taxon>Mycenaceae</taxon>
        <taxon>Favolaschia</taxon>
    </lineage>
</organism>
<keyword evidence="2" id="KW-1185">Reference proteome</keyword>
<name>A0AAW0A303_9AGAR</name>
<protein>
    <submittedName>
        <fullName evidence="1">Uncharacterized protein</fullName>
    </submittedName>
</protein>
<gene>
    <name evidence="1" type="ORF">R3P38DRAFT_1836331</name>
</gene>
<accession>A0AAW0A303</accession>
<reference evidence="1 2" key="1">
    <citation type="journal article" date="2024" name="J Genomics">
        <title>Draft genome sequencing and assembly of Favolaschia claudopus CIRM-BRFM 2984 isolated from oak limbs.</title>
        <authorList>
            <person name="Navarro D."/>
            <person name="Drula E."/>
            <person name="Chaduli D."/>
            <person name="Cazenave R."/>
            <person name="Ahrendt S."/>
            <person name="Wang J."/>
            <person name="Lipzen A."/>
            <person name="Daum C."/>
            <person name="Barry K."/>
            <person name="Grigoriev I.V."/>
            <person name="Favel A."/>
            <person name="Rosso M.N."/>
            <person name="Martin F."/>
        </authorList>
    </citation>
    <scope>NUCLEOTIDE SEQUENCE [LARGE SCALE GENOMIC DNA]</scope>
    <source>
        <strain evidence="1 2">CIRM-BRFM 2984</strain>
    </source>
</reference>
<evidence type="ECO:0000313" key="1">
    <source>
        <dbReference type="EMBL" id="KAK7000549.1"/>
    </source>
</evidence>
<comment type="caution">
    <text evidence="1">The sequence shown here is derived from an EMBL/GenBank/DDBJ whole genome shotgun (WGS) entry which is preliminary data.</text>
</comment>